<dbReference type="Gene3D" id="3.30.1490.270">
    <property type="match status" value="1"/>
</dbReference>
<dbReference type="Proteomes" id="UP000222054">
    <property type="component" value="Unassembled WGS sequence"/>
</dbReference>
<sequence length="453" mass="51841">MKALIDDFNLKVLDMPQLAVDSFKKLQNKMVEDRILQYYLDKETEIIPKPGILDEVQLNLISEDTKSLLDIIVSLPERIFKGNILTMCTALGFSEKQYELMMSTYQNDNLIARSDLYFTKIGHKLLELNVDSSVGGIDIGHLNKMMTSYGFYKSLTGSERWNYIDPMDKLIKSIQDLAIKIGKENSEITIAVMDWDEYLDSYYGTLNYIKLRLIEAGYKAVICSQKDVECSNDMLVVGNHTIDIVYRVFLCDDALHNPEEVKPIVQAYKAGNLELLTGFHTELYSNKGNFAFLSDPKYKHLFTKKELNLIERCIPWTRFLKDIIIPDNNLDTNGIDYIIKNKDNLVIKPTIGYGGNEVLLGWKFNENDWENKISNLLKTDAVYIVQERVYPIEEEIPFLINKSIELRKAILCWGLYVINGEFAGAMLRGLPCEQSDVVNLGNGAAVTCLFYRS</sequence>
<evidence type="ECO:0008006" key="3">
    <source>
        <dbReference type="Google" id="ProtNLM"/>
    </source>
</evidence>
<organism evidence="1 2">
    <name type="scientific">Bacillus cereus</name>
    <dbReference type="NCBI Taxonomy" id="1396"/>
    <lineage>
        <taxon>Bacteria</taxon>
        <taxon>Bacillati</taxon>
        <taxon>Bacillota</taxon>
        <taxon>Bacilli</taxon>
        <taxon>Bacillales</taxon>
        <taxon>Bacillaceae</taxon>
        <taxon>Bacillus</taxon>
        <taxon>Bacillus cereus group</taxon>
    </lineage>
</organism>
<dbReference type="EMBL" id="NUHO01000011">
    <property type="protein sequence ID" value="PGM97711.1"/>
    <property type="molecule type" value="Genomic_DNA"/>
</dbReference>
<evidence type="ECO:0000313" key="2">
    <source>
        <dbReference type="Proteomes" id="UP000222054"/>
    </source>
</evidence>
<reference evidence="1 2" key="1">
    <citation type="submission" date="2017-09" db="EMBL/GenBank/DDBJ databases">
        <title>Large-scale bioinformatics analysis of Bacillus genomes uncovers conserved roles of natural products in bacterial physiology.</title>
        <authorList>
            <consortium name="Agbiome Team Llc"/>
            <person name="Bleich R.M."/>
            <person name="Grubbs K.J."/>
            <person name="Santa Maria K.C."/>
            <person name="Allen S.E."/>
            <person name="Farag S."/>
            <person name="Shank E.A."/>
            <person name="Bowers A."/>
        </authorList>
    </citation>
    <scope>NUCLEOTIDE SEQUENCE [LARGE SCALE GENOMIC DNA]</scope>
    <source>
        <strain evidence="1 2">AFS053130</strain>
    </source>
</reference>
<dbReference type="RefSeq" id="WP_098775666.1">
    <property type="nucleotide sequence ID" value="NZ_NUHO01000011.1"/>
</dbReference>
<dbReference type="AlphaFoldDB" id="A0A2B9EEA6"/>
<proteinExistence type="predicted"/>
<dbReference type="SUPFAM" id="SSF56059">
    <property type="entry name" value="Glutathione synthetase ATP-binding domain-like"/>
    <property type="match status" value="1"/>
</dbReference>
<accession>A0A2B9EEA6</accession>
<protein>
    <recommendedName>
        <fullName evidence="3">Glutathionylspermidine synthase pre-ATP-grasp-like domain-containing protein</fullName>
    </recommendedName>
</protein>
<evidence type="ECO:0000313" key="1">
    <source>
        <dbReference type="EMBL" id="PGM97711.1"/>
    </source>
</evidence>
<gene>
    <name evidence="1" type="ORF">CN958_02130</name>
</gene>
<comment type="caution">
    <text evidence="1">The sequence shown here is derived from an EMBL/GenBank/DDBJ whole genome shotgun (WGS) entry which is preliminary data.</text>
</comment>
<name>A0A2B9EEA6_BACCE</name>